<keyword evidence="16" id="KW-1185">Reference proteome</keyword>
<dbReference type="RefSeq" id="XP_049263648.1">
    <property type="nucleotide sequence ID" value="XM_049406884.1"/>
</dbReference>
<dbReference type="GO" id="GO:0006351">
    <property type="term" value="P:DNA-templated transcription"/>
    <property type="evidence" value="ECO:0007669"/>
    <property type="project" value="InterPro"/>
</dbReference>
<dbReference type="InterPro" id="IPR011494">
    <property type="entry name" value="HIRA-like_C"/>
</dbReference>
<gene>
    <name evidence="15" type="ORF">J8A68_003068</name>
</gene>
<feature type="repeat" description="WD" evidence="10">
    <location>
        <begin position="103"/>
        <end position="135"/>
    </location>
</feature>
<dbReference type="Pfam" id="PF09453">
    <property type="entry name" value="HIRA_B"/>
    <property type="match status" value="1"/>
</dbReference>
<keyword evidence="7 11" id="KW-0805">Transcription regulation</keyword>
<organism evidence="15 16">
    <name type="scientific">[Candida] subhashii</name>
    <dbReference type="NCBI Taxonomy" id="561895"/>
    <lineage>
        <taxon>Eukaryota</taxon>
        <taxon>Fungi</taxon>
        <taxon>Dikarya</taxon>
        <taxon>Ascomycota</taxon>
        <taxon>Saccharomycotina</taxon>
        <taxon>Pichiomycetes</taxon>
        <taxon>Debaryomycetaceae</taxon>
        <taxon>Spathaspora</taxon>
    </lineage>
</organism>
<feature type="region of interest" description="Disordered" evidence="12">
    <location>
        <begin position="572"/>
        <end position="630"/>
    </location>
</feature>
<dbReference type="GO" id="GO:0031491">
    <property type="term" value="F:nucleosome binding"/>
    <property type="evidence" value="ECO:0007669"/>
    <property type="project" value="TreeGrafter"/>
</dbReference>
<dbReference type="OrthoDB" id="1741719at2759"/>
<name>A0A8J5QMW2_9ASCO</name>
<dbReference type="AlphaFoldDB" id="A0A8J5QMW2"/>
<keyword evidence="8 11" id="KW-0804">Transcription</keyword>
<feature type="domain" description="Protein HIRA-like C-terminal" evidence="13">
    <location>
        <begin position="808"/>
        <end position="931"/>
    </location>
</feature>
<protein>
    <recommendedName>
        <fullName evidence="11">Protein HIR</fullName>
    </recommendedName>
</protein>
<comment type="similarity">
    <text evidence="2 11">Belongs to the WD repeat HIR1 family.</text>
</comment>
<dbReference type="SMART" id="SM00320">
    <property type="entry name" value="WD40"/>
    <property type="match status" value="6"/>
</dbReference>
<evidence type="ECO:0000256" key="3">
    <source>
        <dbReference type="ARBA" id="ARBA00022491"/>
    </source>
</evidence>
<dbReference type="GeneID" id="73469869"/>
<evidence type="ECO:0000256" key="6">
    <source>
        <dbReference type="ARBA" id="ARBA00022853"/>
    </source>
</evidence>
<keyword evidence="4 10" id="KW-0853">WD repeat</keyword>
<dbReference type="PANTHER" id="PTHR13831:SF0">
    <property type="entry name" value="PROTEIN HIRA"/>
    <property type="match status" value="1"/>
</dbReference>
<evidence type="ECO:0000256" key="7">
    <source>
        <dbReference type="ARBA" id="ARBA00023015"/>
    </source>
</evidence>
<feature type="compositionally biased region" description="Low complexity" evidence="12">
    <location>
        <begin position="458"/>
        <end position="480"/>
    </location>
</feature>
<evidence type="ECO:0000256" key="8">
    <source>
        <dbReference type="ARBA" id="ARBA00023163"/>
    </source>
</evidence>
<keyword evidence="5 11" id="KW-0677">Repeat</keyword>
<evidence type="ECO:0000259" key="14">
    <source>
        <dbReference type="Pfam" id="PF24105"/>
    </source>
</evidence>
<feature type="compositionally biased region" description="Polar residues" evidence="12">
    <location>
        <begin position="481"/>
        <end position="492"/>
    </location>
</feature>
<evidence type="ECO:0000256" key="2">
    <source>
        <dbReference type="ARBA" id="ARBA00007306"/>
    </source>
</evidence>
<dbReference type="PROSITE" id="PS00678">
    <property type="entry name" value="WD_REPEATS_1"/>
    <property type="match status" value="1"/>
</dbReference>
<reference evidence="15 16" key="1">
    <citation type="journal article" date="2021" name="DNA Res.">
        <title>Genome analysis of Candida subhashii reveals its hybrid nature and dual mitochondrial genome conformations.</title>
        <authorList>
            <person name="Mixao V."/>
            <person name="Hegedusova E."/>
            <person name="Saus E."/>
            <person name="Pryszcz L.P."/>
            <person name="Cillingova A."/>
            <person name="Nosek J."/>
            <person name="Gabaldon T."/>
        </authorList>
    </citation>
    <scope>NUCLEOTIDE SEQUENCE [LARGE SCALE GENOMIC DNA]</scope>
    <source>
        <strain evidence="15 16">CBS 10753</strain>
    </source>
</reference>
<evidence type="ECO:0000256" key="4">
    <source>
        <dbReference type="ARBA" id="ARBA00022574"/>
    </source>
</evidence>
<dbReference type="InterPro" id="IPR001680">
    <property type="entry name" value="WD40_rpt"/>
</dbReference>
<evidence type="ECO:0000256" key="5">
    <source>
        <dbReference type="ARBA" id="ARBA00022737"/>
    </source>
</evidence>
<comment type="function">
    <text evidence="11">Required for replication-independent chromatin assembly and for the periodic repression of histone gene transcription during the cell cycle.</text>
</comment>
<evidence type="ECO:0000256" key="12">
    <source>
        <dbReference type="SAM" id="MobiDB-lite"/>
    </source>
</evidence>
<feature type="repeat" description="WD" evidence="10">
    <location>
        <begin position="204"/>
        <end position="235"/>
    </location>
</feature>
<proteinExistence type="inferred from homology"/>
<dbReference type="Pfam" id="PF24105">
    <property type="entry name" value="Beta-prop_CAF1B_HIR1"/>
    <property type="match status" value="1"/>
</dbReference>
<evidence type="ECO:0000256" key="9">
    <source>
        <dbReference type="ARBA" id="ARBA00023242"/>
    </source>
</evidence>
<comment type="caution">
    <text evidence="15">The sequence shown here is derived from an EMBL/GenBank/DDBJ whole genome shotgun (WGS) entry which is preliminary data.</text>
</comment>
<dbReference type="InterPro" id="IPR055410">
    <property type="entry name" value="Beta-prop_CAF1B_HIR1"/>
</dbReference>
<dbReference type="PROSITE" id="PS50294">
    <property type="entry name" value="WD_REPEATS_REGION"/>
    <property type="match status" value="3"/>
</dbReference>
<dbReference type="GO" id="GO:0000417">
    <property type="term" value="C:HIR complex"/>
    <property type="evidence" value="ECO:0007669"/>
    <property type="project" value="TreeGrafter"/>
</dbReference>
<keyword evidence="6 11" id="KW-0156">Chromatin regulator</keyword>
<evidence type="ECO:0000259" key="13">
    <source>
        <dbReference type="Pfam" id="PF07569"/>
    </source>
</evidence>
<dbReference type="Proteomes" id="UP000694255">
    <property type="component" value="Unassembled WGS sequence"/>
</dbReference>
<dbReference type="GO" id="GO:0000785">
    <property type="term" value="C:chromatin"/>
    <property type="evidence" value="ECO:0007669"/>
    <property type="project" value="TreeGrafter"/>
</dbReference>
<feature type="region of interest" description="Disordered" evidence="12">
    <location>
        <begin position="456"/>
        <end position="492"/>
    </location>
</feature>
<keyword evidence="9 11" id="KW-0539">Nucleus</keyword>
<accession>A0A8J5QMW2</accession>
<dbReference type="EMBL" id="JAGSYN010000138">
    <property type="protein sequence ID" value="KAG7663416.1"/>
    <property type="molecule type" value="Genomic_DNA"/>
</dbReference>
<feature type="compositionally biased region" description="Acidic residues" evidence="12">
    <location>
        <begin position="580"/>
        <end position="591"/>
    </location>
</feature>
<evidence type="ECO:0000256" key="1">
    <source>
        <dbReference type="ARBA" id="ARBA00004123"/>
    </source>
</evidence>
<dbReference type="Pfam" id="PF00400">
    <property type="entry name" value="WD40"/>
    <property type="match status" value="1"/>
</dbReference>
<dbReference type="Pfam" id="PF07569">
    <property type="entry name" value="Hira"/>
    <property type="match status" value="1"/>
</dbReference>
<sequence>MQILKIPWLGHKTENKNIECYSVTVNNDGTRLASGGLDGNIKIWDTNTINQFFQLSTLEHTTTKPKSKKSPPAPSSTTTNSTTTTIETCDLPDKSLRRPLCSMSRHNGVVTSLKFSPDGRFLASGSDDKICLIWEKDPDAINRKQFGVEEQDMEHWTVRRRLVAHDNDIQDICWSPDSNLLITVGLDRSIIIWNGITFERIKRYDIHQSMVKGIVFDPANKFFATASDDRTVRIFRYYKKLNEYNNYEFQMEHIVMDPFKKSPLTSYFRRMSWSPDGQHIAVPNATNGPVPSVAIINRGNWDTDISLIGHEAPVEVCSFSPRLFQGGSGGSGTSGEFHTVVATGGQDRTLAIWSTSNARPIVVLQDIVDNSITDIVWAPEGELLYFSCLDGSITCIKFDKGELGDVVSADMIDAQLTRYGADRETLILPESVEQLYLEEIGNDNNNIPRLEKTKKLTKSVTPTPTTTSVVASPAVKSKSPLTTSKVADGDSTTTQLRKQNITITKSGKKRVAPLLVSSSTNKSTNISQPQQPSIKKRKLAQGSNLSSKLSQSTYFLPRLGLATSIHGLKQKESTHAAISNDEEQDNDNEDMGGDHHTTTTSGTSASGTTNNNSNSGTISEQALKRQKNRQRRKIMELKYPYSFKHVTTLPESLFSNLAILNHDVNRLYRAYSSQDKEVVSSEISSGSALDIDEELMFSVVFTSVESKWKQMGTDQVDDGGEIKVSIEVRNGKPWPRYDDEIITNDKIDFDDPTRVIVYDNQSDERRFTLFFPYRIQHILPVIIDNILEYFVLFSFQGTIQIISAHTGSYTCPSFEIGENIIMTRCSGGYVMILTSSGLFYTWKLSPGKPVTNPIRAVSIATVLNNVEVVVHSGDDSRRSTTTSLIMPNVKAVDVDPRDGSPLVMTDVSADVYGYSRDLECWIKIVDSWYFSVEPGMKLAQDEDEYSRVINRLINRARIRYDEEVRLKRVYAYEFEQDDNVLKQVMTERSKELIEMI</sequence>
<dbReference type="PANTHER" id="PTHR13831">
    <property type="entry name" value="MEMBER OF THE HIR1 FAMILY OF WD-REPEAT PROTEINS"/>
    <property type="match status" value="1"/>
</dbReference>
<feature type="region of interest" description="Disordered" evidence="12">
    <location>
        <begin position="62"/>
        <end position="87"/>
    </location>
</feature>
<dbReference type="InterPro" id="IPR031120">
    <property type="entry name" value="HIR1-like"/>
</dbReference>
<dbReference type="InterPro" id="IPR019775">
    <property type="entry name" value="WD40_repeat_CS"/>
</dbReference>
<dbReference type="InterPro" id="IPR019015">
    <property type="entry name" value="HIRA_B_motif"/>
</dbReference>
<dbReference type="GO" id="GO:0005634">
    <property type="term" value="C:nucleus"/>
    <property type="evidence" value="ECO:0007669"/>
    <property type="project" value="UniProtKB-SubCell"/>
</dbReference>
<feature type="repeat" description="WD" evidence="10">
    <location>
        <begin position="162"/>
        <end position="194"/>
    </location>
</feature>
<dbReference type="PROSITE" id="PS50082">
    <property type="entry name" value="WD_REPEATS_2"/>
    <property type="match status" value="4"/>
</dbReference>
<evidence type="ECO:0000256" key="11">
    <source>
        <dbReference type="RuleBase" id="RU364014"/>
    </source>
</evidence>
<feature type="compositionally biased region" description="Low complexity" evidence="12">
    <location>
        <begin position="75"/>
        <end position="85"/>
    </location>
</feature>
<evidence type="ECO:0000256" key="10">
    <source>
        <dbReference type="PROSITE-ProRule" id="PRU00221"/>
    </source>
</evidence>
<dbReference type="GO" id="GO:0006355">
    <property type="term" value="P:regulation of DNA-templated transcription"/>
    <property type="evidence" value="ECO:0007669"/>
    <property type="project" value="InterPro"/>
</dbReference>
<feature type="compositionally biased region" description="Low complexity" evidence="12">
    <location>
        <begin position="598"/>
        <end position="617"/>
    </location>
</feature>
<evidence type="ECO:0000313" key="16">
    <source>
        <dbReference type="Proteomes" id="UP000694255"/>
    </source>
</evidence>
<keyword evidence="3 11" id="KW-0678">Repressor</keyword>
<feature type="repeat" description="WD" evidence="10">
    <location>
        <begin position="22"/>
        <end position="48"/>
    </location>
</feature>
<feature type="domain" description="CAF1B/HIR1 beta-propeller" evidence="14">
    <location>
        <begin position="100"/>
        <end position="403"/>
    </location>
</feature>
<feature type="region of interest" description="Disordered" evidence="12">
    <location>
        <begin position="515"/>
        <end position="547"/>
    </location>
</feature>
<evidence type="ECO:0000313" key="15">
    <source>
        <dbReference type="EMBL" id="KAG7663416.1"/>
    </source>
</evidence>
<dbReference type="GO" id="GO:0006338">
    <property type="term" value="P:chromatin remodeling"/>
    <property type="evidence" value="ECO:0007669"/>
    <property type="project" value="InterPro"/>
</dbReference>
<dbReference type="FunFam" id="2.130.10.10:FF:000290">
    <property type="entry name" value="Protein HIR"/>
    <property type="match status" value="1"/>
</dbReference>
<feature type="compositionally biased region" description="Polar residues" evidence="12">
    <location>
        <begin position="516"/>
        <end position="533"/>
    </location>
</feature>
<comment type="subcellular location">
    <subcellularLocation>
        <location evidence="1 11">Nucleus</location>
    </subcellularLocation>
</comment>